<evidence type="ECO:0000313" key="5">
    <source>
        <dbReference type="EMBL" id="MBC6492555.1"/>
    </source>
</evidence>
<evidence type="ECO:0000256" key="1">
    <source>
        <dbReference type="ARBA" id="ARBA00023015"/>
    </source>
</evidence>
<dbReference type="PRINTS" id="PR00032">
    <property type="entry name" value="HTHARAC"/>
</dbReference>
<dbReference type="PANTHER" id="PTHR47893:SF1">
    <property type="entry name" value="REGULATORY PROTEIN PCHR"/>
    <property type="match status" value="1"/>
</dbReference>
<sequence length="328" mass="38136">MFSFEYHSYNYRQIMNELAEALGVSVRNCTIHYPESFAKGYSICIELPNGLQAIVSDYTLNENYFLKRNKSPEEYYVLRYEEIKIEDELTLRIDGEVLSTRNEHHAAIYLTSTLFDVSYLGRKGSAYKGINIIFNKEWLAENLKITDPEEVLTAYLNLKTSSFTIEPIDNEYRRYFNEILNADQDSPLLIATIQNRILLLIERFFSRLYERSRSVIANPKISKHDVHQLMHVESLLTRDVHHRPPTIDQLAMEAAMSSAKLKKLFKEVYGTSIYAYYQKQRMNVAREMLLSGDFTVKEVGLQVGYSNLSNFAAAFKKEFHLLPSEIRA</sequence>
<dbReference type="SUPFAM" id="SSF46689">
    <property type="entry name" value="Homeodomain-like"/>
    <property type="match status" value="1"/>
</dbReference>
<dbReference type="SMART" id="SM00342">
    <property type="entry name" value="HTH_ARAC"/>
    <property type="match status" value="1"/>
</dbReference>
<dbReference type="PROSITE" id="PS01124">
    <property type="entry name" value="HTH_ARAC_FAMILY_2"/>
    <property type="match status" value="1"/>
</dbReference>
<accession>A0ABR7MC07</accession>
<keyword evidence="3" id="KW-0804">Transcription</keyword>
<dbReference type="Pfam" id="PF12833">
    <property type="entry name" value="HTH_18"/>
    <property type="match status" value="1"/>
</dbReference>
<proteinExistence type="predicted"/>
<dbReference type="RefSeq" id="WP_187257871.1">
    <property type="nucleotide sequence ID" value="NZ_JBHULF010000020.1"/>
</dbReference>
<keyword evidence="6" id="KW-1185">Reference proteome</keyword>
<dbReference type="InterPro" id="IPR009057">
    <property type="entry name" value="Homeodomain-like_sf"/>
</dbReference>
<comment type="caution">
    <text evidence="5">The sequence shown here is derived from an EMBL/GenBank/DDBJ whole genome shotgun (WGS) entry which is preliminary data.</text>
</comment>
<reference evidence="5 6" key="1">
    <citation type="submission" date="2016-07" db="EMBL/GenBank/DDBJ databases">
        <title>Genome analysis of Flavihumibacter stibioxidans YS-17.</title>
        <authorList>
            <person name="Shi K."/>
            <person name="Han Y."/>
            <person name="Wang G."/>
        </authorList>
    </citation>
    <scope>NUCLEOTIDE SEQUENCE [LARGE SCALE GENOMIC DNA]</scope>
    <source>
        <strain evidence="5 6">YS-17</strain>
    </source>
</reference>
<feature type="domain" description="HTH araC/xylS-type" evidence="4">
    <location>
        <begin position="230"/>
        <end position="328"/>
    </location>
</feature>
<evidence type="ECO:0000313" key="6">
    <source>
        <dbReference type="Proteomes" id="UP000765802"/>
    </source>
</evidence>
<dbReference type="EMBL" id="MBUA01000028">
    <property type="protein sequence ID" value="MBC6492555.1"/>
    <property type="molecule type" value="Genomic_DNA"/>
</dbReference>
<dbReference type="Proteomes" id="UP000765802">
    <property type="component" value="Unassembled WGS sequence"/>
</dbReference>
<dbReference type="Gene3D" id="1.10.10.60">
    <property type="entry name" value="Homeodomain-like"/>
    <property type="match status" value="2"/>
</dbReference>
<dbReference type="PANTHER" id="PTHR47893">
    <property type="entry name" value="REGULATORY PROTEIN PCHR"/>
    <property type="match status" value="1"/>
</dbReference>
<keyword evidence="2" id="KW-0238">DNA-binding</keyword>
<protein>
    <recommendedName>
        <fullName evidence="4">HTH araC/xylS-type domain-containing protein</fullName>
    </recommendedName>
</protein>
<evidence type="ECO:0000256" key="3">
    <source>
        <dbReference type="ARBA" id="ARBA00023163"/>
    </source>
</evidence>
<organism evidence="5 6">
    <name type="scientific">Flavihumibacter stibioxidans</name>
    <dbReference type="NCBI Taxonomy" id="1834163"/>
    <lineage>
        <taxon>Bacteria</taxon>
        <taxon>Pseudomonadati</taxon>
        <taxon>Bacteroidota</taxon>
        <taxon>Chitinophagia</taxon>
        <taxon>Chitinophagales</taxon>
        <taxon>Chitinophagaceae</taxon>
        <taxon>Flavihumibacter</taxon>
    </lineage>
</organism>
<dbReference type="InterPro" id="IPR053142">
    <property type="entry name" value="PchR_regulatory_protein"/>
</dbReference>
<evidence type="ECO:0000256" key="2">
    <source>
        <dbReference type="ARBA" id="ARBA00023125"/>
    </source>
</evidence>
<name>A0ABR7MC07_9BACT</name>
<dbReference type="InterPro" id="IPR020449">
    <property type="entry name" value="Tscrpt_reg_AraC-type_HTH"/>
</dbReference>
<dbReference type="InterPro" id="IPR018060">
    <property type="entry name" value="HTH_AraC"/>
</dbReference>
<gene>
    <name evidence="5" type="ORF">BC349_15950</name>
</gene>
<keyword evidence="1" id="KW-0805">Transcription regulation</keyword>
<evidence type="ECO:0000259" key="4">
    <source>
        <dbReference type="PROSITE" id="PS01124"/>
    </source>
</evidence>